<evidence type="ECO:0000313" key="4">
    <source>
        <dbReference type="Proteomes" id="UP000233365"/>
    </source>
</evidence>
<dbReference type="Proteomes" id="UP000233365">
    <property type="component" value="Unassembled WGS sequence"/>
</dbReference>
<protein>
    <submittedName>
        <fullName evidence="3">OLD family endonuclease</fullName>
    </submittedName>
</protein>
<dbReference type="InterPro" id="IPR027417">
    <property type="entry name" value="P-loop_NTPase"/>
</dbReference>
<dbReference type="GO" id="GO:0004519">
    <property type="term" value="F:endonuclease activity"/>
    <property type="evidence" value="ECO:0007669"/>
    <property type="project" value="UniProtKB-KW"/>
</dbReference>
<feature type="domain" description="Endonuclease GajA/Old nuclease/RecF-like AAA" evidence="2">
    <location>
        <begin position="1"/>
        <end position="433"/>
    </location>
</feature>
<comment type="caution">
    <text evidence="3">The sequence shown here is derived from an EMBL/GenBank/DDBJ whole genome shotgun (WGS) entry which is preliminary data.</text>
</comment>
<dbReference type="SUPFAM" id="SSF52540">
    <property type="entry name" value="P-loop containing nucleoside triphosphate hydrolases"/>
    <property type="match status" value="1"/>
</dbReference>
<proteinExistence type="predicted"/>
<reference evidence="3 4" key="1">
    <citation type="submission" date="2017-11" db="EMBL/GenBank/DDBJ databases">
        <title>Biodiversity and function of Thalassospira species in the particle-attached aromatic-hydrocarbon-degrading consortia from the surface seawater of the China South Sea.</title>
        <authorList>
            <person name="Dong C."/>
            <person name="Liu R."/>
            <person name="Shao Z."/>
        </authorList>
    </citation>
    <scope>NUCLEOTIDE SEQUENCE [LARGE SCALE GENOMIC DNA]</scope>
    <source>
        <strain evidence="3 4">139Z-12</strain>
    </source>
</reference>
<gene>
    <name evidence="3" type="ORF">CU041_04475</name>
</gene>
<dbReference type="CDD" id="cd00267">
    <property type="entry name" value="ABC_ATPase"/>
    <property type="match status" value="1"/>
</dbReference>
<dbReference type="PANTHER" id="PTHR43581">
    <property type="entry name" value="ATP/GTP PHOSPHATASE"/>
    <property type="match status" value="1"/>
</dbReference>
<dbReference type="Gene3D" id="3.40.50.300">
    <property type="entry name" value="P-loop containing nucleotide triphosphate hydrolases"/>
    <property type="match status" value="1"/>
</dbReference>
<dbReference type="Pfam" id="PF13175">
    <property type="entry name" value="AAA_15"/>
    <property type="match status" value="1"/>
</dbReference>
<keyword evidence="4" id="KW-1185">Reference proteome</keyword>
<sequence length="672" mass="76419">MRIRKVRVQNYRSIIDSGEFDLDSDKTIMVGPNEAGKTALLQAIQHLNPPENIKKLNPLRDFPRAQYSKIKLGHVDPSKVRVVEAEFELDDHDREFLPEGMKDANYVLWRNLDNSTGNRLSNAPAKPTFSDIEKDLKRLASHIETRFVPTEENETESPTSQLSEITDGWPPNEIIEGQKSESLLNWLESIFNLVDEDDHKQEERFDRLKYEISISTLRNKAVHYLRERVPTFVLFSNYFRVRPLIHLNQLASRIANGSLDDERYDYGNVCLLNLLGFDAKELSDMGRAPEPDASDPEALDAFRAQLDERQYLLNSAEVNLTREIRSVWNPDENKGEAAKLRLRADGQYLKVTVEDDLGVEVELDQRSEGFQWLVSFFVVFFAEAEGDHKNAILLLDEPGQSLHALKQREFRKTISRLAANNQTIYTTHSPFLVGPDELDSVRVVEMESRETGTKVHTSVTANDPAALLPLQEALGYDLAQSLFTQKQNLILEGLTDYWYVDAVAALLRDSGEAKLNDKIALVPANTAGKVIYFATILHAQGFKVAALLDSDSAGEQAAKQETLIHTLGKKNILRTKDFLRNPIKSSEIEDMLRETLVRIAKSQLGWDIEKTATEQPARSVVSIFEKEITDFSKYRLAKAFLQWSRDHTSSELTTDERDQWKSIISTINNCIK</sequence>
<keyword evidence="3" id="KW-0378">Hydrolase</keyword>
<dbReference type="PANTHER" id="PTHR43581:SF3">
    <property type="entry name" value="AAA+ ATPASE DOMAIN-CONTAINING PROTEIN"/>
    <property type="match status" value="1"/>
</dbReference>
<organism evidence="3 4">
    <name type="scientific">Thalassospira povalilytica</name>
    <dbReference type="NCBI Taxonomy" id="732237"/>
    <lineage>
        <taxon>Bacteria</taxon>
        <taxon>Pseudomonadati</taxon>
        <taxon>Pseudomonadota</taxon>
        <taxon>Alphaproteobacteria</taxon>
        <taxon>Rhodospirillales</taxon>
        <taxon>Thalassospiraceae</taxon>
        <taxon>Thalassospira</taxon>
    </lineage>
</organism>
<dbReference type="EMBL" id="PGTS01000002">
    <property type="protein sequence ID" value="PKR50832.1"/>
    <property type="molecule type" value="Genomic_DNA"/>
</dbReference>
<keyword evidence="3" id="KW-0540">Nuclease</keyword>
<evidence type="ECO:0000313" key="3">
    <source>
        <dbReference type="EMBL" id="PKR50832.1"/>
    </source>
</evidence>
<name>A0ABX4R9X2_9PROT</name>
<feature type="region of interest" description="Disordered" evidence="1">
    <location>
        <begin position="149"/>
        <end position="171"/>
    </location>
</feature>
<evidence type="ECO:0000259" key="2">
    <source>
        <dbReference type="Pfam" id="PF13175"/>
    </source>
</evidence>
<keyword evidence="3" id="KW-0255">Endonuclease</keyword>
<accession>A0ABX4R9X2</accession>
<dbReference type="RefSeq" id="WP_101245956.1">
    <property type="nucleotide sequence ID" value="NZ_PGTS01000002.1"/>
</dbReference>
<dbReference type="InterPro" id="IPR041685">
    <property type="entry name" value="AAA_GajA/Old/RecF-like"/>
</dbReference>
<evidence type="ECO:0000256" key="1">
    <source>
        <dbReference type="SAM" id="MobiDB-lite"/>
    </source>
</evidence>
<dbReference type="InterPro" id="IPR051396">
    <property type="entry name" value="Bact_Antivir_Def_Nuclease"/>
</dbReference>